<dbReference type="InterPro" id="IPR007284">
    <property type="entry name" value="Ground-like_dom"/>
</dbReference>
<feature type="region of interest" description="Disordered" evidence="1">
    <location>
        <begin position="1"/>
        <end position="82"/>
    </location>
</feature>
<feature type="non-terminal residue" evidence="3">
    <location>
        <position position="1"/>
    </location>
</feature>
<organism evidence="3 4">
    <name type="scientific">Pristionchus entomophagus</name>
    <dbReference type="NCBI Taxonomy" id="358040"/>
    <lineage>
        <taxon>Eukaryota</taxon>
        <taxon>Metazoa</taxon>
        <taxon>Ecdysozoa</taxon>
        <taxon>Nematoda</taxon>
        <taxon>Chromadorea</taxon>
        <taxon>Rhabditida</taxon>
        <taxon>Rhabditina</taxon>
        <taxon>Diplogasteromorpha</taxon>
        <taxon>Diplogasteroidea</taxon>
        <taxon>Neodiplogasteridae</taxon>
        <taxon>Pristionchus</taxon>
    </lineage>
</organism>
<comment type="caution">
    <text evidence="3">The sequence shown here is derived from an EMBL/GenBank/DDBJ whole genome shotgun (WGS) entry which is preliminary data.</text>
</comment>
<feature type="compositionally biased region" description="Low complexity" evidence="1">
    <location>
        <begin position="25"/>
        <end position="52"/>
    </location>
</feature>
<evidence type="ECO:0000256" key="1">
    <source>
        <dbReference type="SAM" id="MobiDB-lite"/>
    </source>
</evidence>
<proteinExistence type="predicted"/>
<gene>
    <name evidence="3" type="ORF">PENTCL1PPCAC_15108</name>
</gene>
<protein>
    <recommendedName>
        <fullName evidence="2">Ground-like domain-containing protein</fullName>
    </recommendedName>
</protein>
<evidence type="ECO:0000313" key="3">
    <source>
        <dbReference type="EMBL" id="GMS92933.1"/>
    </source>
</evidence>
<evidence type="ECO:0000313" key="4">
    <source>
        <dbReference type="Proteomes" id="UP001432027"/>
    </source>
</evidence>
<dbReference type="EMBL" id="BTSX01000004">
    <property type="protein sequence ID" value="GMS92933.1"/>
    <property type="molecule type" value="Genomic_DNA"/>
</dbReference>
<dbReference type="Proteomes" id="UP001432027">
    <property type="component" value="Unassembled WGS sequence"/>
</dbReference>
<keyword evidence="4" id="KW-1185">Reference proteome</keyword>
<sequence length="227" mass="26262">QPEHPLHPEHPPHPDHPEPEHQESQTLQQQHEFDQLQQQQQQTAQLQQQSKQPVQNQYGSHELEQPQDSRPQQSARVGKGGVNYYYPPRQPLPLPKCFHNPTGYICCNEELNDLMVQTYQDLEQKPKFHPCNVHLIATRLQLNAQRHFNTSFETLVGYQDFAQKINFRGDMVCKIELGNRYMLAYATDTDAYNEGLGGYKKSKRAANDFEFGAGTWDSWHSVHSSLV</sequence>
<feature type="compositionally biased region" description="Basic and acidic residues" evidence="1">
    <location>
        <begin position="1"/>
        <end position="23"/>
    </location>
</feature>
<dbReference type="Pfam" id="PF04155">
    <property type="entry name" value="Ground-like"/>
    <property type="match status" value="1"/>
</dbReference>
<reference evidence="3" key="1">
    <citation type="submission" date="2023-10" db="EMBL/GenBank/DDBJ databases">
        <title>Genome assembly of Pristionchus species.</title>
        <authorList>
            <person name="Yoshida K."/>
            <person name="Sommer R.J."/>
        </authorList>
    </citation>
    <scope>NUCLEOTIDE SEQUENCE</scope>
    <source>
        <strain evidence="3">RS0144</strain>
    </source>
</reference>
<accession>A0AAV5TEX5</accession>
<name>A0AAV5TEX5_9BILA</name>
<dbReference type="AlphaFoldDB" id="A0AAV5TEX5"/>
<evidence type="ECO:0000259" key="2">
    <source>
        <dbReference type="Pfam" id="PF04155"/>
    </source>
</evidence>
<feature type="compositionally biased region" description="Polar residues" evidence="1">
    <location>
        <begin position="66"/>
        <end position="75"/>
    </location>
</feature>
<feature type="domain" description="Ground-like" evidence="2">
    <location>
        <begin position="104"/>
        <end position="185"/>
    </location>
</feature>
<dbReference type="PANTHER" id="PTHR31967:SF14">
    <property type="entry name" value="GROUND-LIKE DOMAIN-CONTAINING PROTEIN"/>
    <property type="match status" value="1"/>
</dbReference>
<dbReference type="PANTHER" id="PTHR31967">
    <property type="entry name" value="GROUNDHOG (HEDGEHOG-LIKE FAMILY)-RELATED"/>
    <property type="match status" value="1"/>
</dbReference>